<comment type="caution">
    <text evidence="2">The sequence shown here is derived from an EMBL/GenBank/DDBJ whole genome shotgun (WGS) entry which is preliminary data.</text>
</comment>
<evidence type="ECO:0000256" key="1">
    <source>
        <dbReference type="SAM" id="Phobius"/>
    </source>
</evidence>
<feature type="transmembrane region" description="Helical" evidence="1">
    <location>
        <begin position="113"/>
        <end position="131"/>
    </location>
</feature>
<feature type="transmembrane region" description="Helical" evidence="1">
    <location>
        <begin position="5"/>
        <end position="26"/>
    </location>
</feature>
<organism evidence="2 3">
    <name type="scientific">Macrococcus lamae</name>
    <dbReference type="NCBI Taxonomy" id="198484"/>
    <lineage>
        <taxon>Bacteria</taxon>
        <taxon>Bacillati</taxon>
        <taxon>Bacillota</taxon>
        <taxon>Bacilli</taxon>
        <taxon>Bacillales</taxon>
        <taxon>Staphylococcaceae</taxon>
        <taxon>Macrococcus</taxon>
    </lineage>
</organism>
<keyword evidence="1" id="KW-0812">Transmembrane</keyword>
<proteinExistence type="predicted"/>
<feature type="transmembrane region" description="Helical" evidence="1">
    <location>
        <begin position="53"/>
        <end position="75"/>
    </location>
</feature>
<feature type="transmembrane region" description="Helical" evidence="1">
    <location>
        <begin position="87"/>
        <end position="107"/>
    </location>
</feature>
<evidence type="ECO:0000313" key="3">
    <source>
        <dbReference type="Proteomes" id="UP000294802"/>
    </source>
</evidence>
<dbReference type="RefSeq" id="WP_133444119.1">
    <property type="nucleotide sequence ID" value="NZ_SCWB01000012.1"/>
</dbReference>
<evidence type="ECO:0000313" key="2">
    <source>
        <dbReference type="EMBL" id="TDM07924.1"/>
    </source>
</evidence>
<name>A0A4R6BTF6_9STAP</name>
<dbReference type="InterPro" id="IPR021560">
    <property type="entry name" value="DUF3021"/>
</dbReference>
<protein>
    <submittedName>
        <fullName evidence="2">DUF3021 domain-containing protein</fullName>
    </submittedName>
</protein>
<dbReference type="EMBL" id="SCWB01000012">
    <property type="protein sequence ID" value="TDM07924.1"/>
    <property type="molecule type" value="Genomic_DNA"/>
</dbReference>
<keyword evidence="1" id="KW-0472">Membrane</keyword>
<dbReference type="OrthoDB" id="1698302at2"/>
<dbReference type="Proteomes" id="UP000294802">
    <property type="component" value="Unassembled WGS sequence"/>
</dbReference>
<keyword evidence="1" id="KW-1133">Transmembrane helix</keyword>
<dbReference type="Pfam" id="PF11457">
    <property type="entry name" value="DUF3021"/>
    <property type="match status" value="1"/>
</dbReference>
<accession>A0A4R6BTF6</accession>
<dbReference type="AlphaFoldDB" id="A0A4R6BTF6"/>
<sequence>MKRLIYGIVTGQFVGNLMSIIFSSFAPDGEYYPMAPDSFMGSYYYEHFTELQVMYVAFVIWSLIGILFQYADLIFKQRDWSITRMTITHFLTIIIFFFPLAILAGWFPLKFGAIMSFFIIFIIVYFIIWYVQKLYNKKYVDDINHHLKIR</sequence>
<gene>
    <name evidence="2" type="ORF">ERX29_07690</name>
</gene>
<reference evidence="2 3" key="1">
    <citation type="submission" date="2019-01" db="EMBL/GenBank/DDBJ databases">
        <title>Draft genome sequences of the type strains of six Macrococcus species.</title>
        <authorList>
            <person name="Mazhar S."/>
            <person name="Altermann E."/>
            <person name="Hill C."/>
            <person name="Mcauliffe O."/>
        </authorList>
    </citation>
    <scope>NUCLEOTIDE SEQUENCE [LARGE SCALE GENOMIC DNA]</scope>
    <source>
        <strain evidence="2 3">CCM4815</strain>
    </source>
</reference>
<keyword evidence="3" id="KW-1185">Reference proteome</keyword>